<dbReference type="EMBL" id="MU277253">
    <property type="protein sequence ID" value="KAI0057084.1"/>
    <property type="molecule type" value="Genomic_DNA"/>
</dbReference>
<organism evidence="1 2">
    <name type="scientific">Artomyces pyxidatus</name>
    <dbReference type="NCBI Taxonomy" id="48021"/>
    <lineage>
        <taxon>Eukaryota</taxon>
        <taxon>Fungi</taxon>
        <taxon>Dikarya</taxon>
        <taxon>Basidiomycota</taxon>
        <taxon>Agaricomycotina</taxon>
        <taxon>Agaricomycetes</taxon>
        <taxon>Russulales</taxon>
        <taxon>Auriscalpiaceae</taxon>
        <taxon>Artomyces</taxon>
    </lineage>
</organism>
<evidence type="ECO:0000313" key="1">
    <source>
        <dbReference type="EMBL" id="KAI0057084.1"/>
    </source>
</evidence>
<name>A0ACB8SKI3_9AGAM</name>
<gene>
    <name evidence="1" type="ORF">BV25DRAFT_1813035</name>
</gene>
<reference evidence="1" key="2">
    <citation type="journal article" date="2022" name="New Phytol.">
        <title>Evolutionary transition to the ectomycorrhizal habit in the genomes of a hyperdiverse lineage of mushroom-forming fungi.</title>
        <authorList>
            <person name="Looney B."/>
            <person name="Miyauchi S."/>
            <person name="Morin E."/>
            <person name="Drula E."/>
            <person name="Courty P.E."/>
            <person name="Kohler A."/>
            <person name="Kuo A."/>
            <person name="LaButti K."/>
            <person name="Pangilinan J."/>
            <person name="Lipzen A."/>
            <person name="Riley R."/>
            <person name="Andreopoulos W."/>
            <person name="He G."/>
            <person name="Johnson J."/>
            <person name="Nolan M."/>
            <person name="Tritt A."/>
            <person name="Barry K.W."/>
            <person name="Grigoriev I.V."/>
            <person name="Nagy L.G."/>
            <person name="Hibbett D."/>
            <person name="Henrissat B."/>
            <person name="Matheny P.B."/>
            <person name="Labbe J."/>
            <person name="Martin F.M."/>
        </authorList>
    </citation>
    <scope>NUCLEOTIDE SEQUENCE</scope>
    <source>
        <strain evidence="1">HHB10654</strain>
    </source>
</reference>
<dbReference type="Proteomes" id="UP000814140">
    <property type="component" value="Unassembled WGS sequence"/>
</dbReference>
<sequence length="220" mass="24521">VARLFRTTYAPTSTADLPFANPYVGLDELYRSGDANSTTVGSILTKPRVVAQLFPDEPAKHAPIGEHERFGGYGMLTPREQHFQVDRRTRSLFQFRALDFGMEDCALVVRVPTSTRTRVESPEPYLLDAPSALSVCRVDAPQRPLDIRALSYASSPRCVETVGESSEDGLEIVVARFGCPWGSIHTFEVGCKEGEGACRVDVWSSQNQTWGMYMYQYQTI</sequence>
<feature type="non-terminal residue" evidence="1">
    <location>
        <position position="1"/>
    </location>
</feature>
<accession>A0ACB8SKI3</accession>
<reference evidence="1" key="1">
    <citation type="submission" date="2021-03" db="EMBL/GenBank/DDBJ databases">
        <authorList>
            <consortium name="DOE Joint Genome Institute"/>
            <person name="Ahrendt S."/>
            <person name="Looney B.P."/>
            <person name="Miyauchi S."/>
            <person name="Morin E."/>
            <person name="Drula E."/>
            <person name="Courty P.E."/>
            <person name="Chicoki N."/>
            <person name="Fauchery L."/>
            <person name="Kohler A."/>
            <person name="Kuo A."/>
            <person name="Labutti K."/>
            <person name="Pangilinan J."/>
            <person name="Lipzen A."/>
            <person name="Riley R."/>
            <person name="Andreopoulos W."/>
            <person name="He G."/>
            <person name="Johnson J."/>
            <person name="Barry K.W."/>
            <person name="Grigoriev I.V."/>
            <person name="Nagy L."/>
            <person name="Hibbett D."/>
            <person name="Henrissat B."/>
            <person name="Matheny P.B."/>
            <person name="Labbe J."/>
            <person name="Martin F."/>
        </authorList>
    </citation>
    <scope>NUCLEOTIDE SEQUENCE</scope>
    <source>
        <strain evidence="1">HHB10654</strain>
    </source>
</reference>
<evidence type="ECO:0000313" key="2">
    <source>
        <dbReference type="Proteomes" id="UP000814140"/>
    </source>
</evidence>
<keyword evidence="2" id="KW-1185">Reference proteome</keyword>
<protein>
    <submittedName>
        <fullName evidence="1">Uncharacterized protein</fullName>
    </submittedName>
</protein>
<comment type="caution">
    <text evidence="1">The sequence shown here is derived from an EMBL/GenBank/DDBJ whole genome shotgun (WGS) entry which is preliminary data.</text>
</comment>
<proteinExistence type="predicted"/>